<dbReference type="SUPFAM" id="SSF48726">
    <property type="entry name" value="Immunoglobulin"/>
    <property type="match status" value="1"/>
</dbReference>
<dbReference type="InterPro" id="IPR036179">
    <property type="entry name" value="Ig-like_dom_sf"/>
</dbReference>
<keyword evidence="2" id="KW-1185">Reference proteome</keyword>
<organism evidence="1">
    <name type="scientific">Darwinula stevensoni</name>
    <dbReference type="NCBI Taxonomy" id="69355"/>
    <lineage>
        <taxon>Eukaryota</taxon>
        <taxon>Metazoa</taxon>
        <taxon>Ecdysozoa</taxon>
        <taxon>Arthropoda</taxon>
        <taxon>Crustacea</taxon>
        <taxon>Oligostraca</taxon>
        <taxon>Ostracoda</taxon>
        <taxon>Podocopa</taxon>
        <taxon>Podocopida</taxon>
        <taxon>Darwinulocopina</taxon>
        <taxon>Darwinuloidea</taxon>
        <taxon>Darwinulidae</taxon>
        <taxon>Darwinula</taxon>
    </lineage>
</organism>
<gene>
    <name evidence="1" type="ORF">DSTB1V02_LOCUS7163</name>
</gene>
<sequence length="219" mass="24614">MKPENKRICFRVAANPPATVRWFFKDKPLQESGLIRMIQDCLPAMPTEESTCCVRSVLATYSHNGVYTLMAENALGCANGSMDARFTQPADLVQERGRMKSHHFPFHVPGFKGGNHFYEHPSSIPSKPMMELLWAINICPSVNADSGSSNPTRSDVCPLDLFPVAGKLDNEMPSTEMDLVYEVRKRTRRIQLVEEFDRKVDLPIGIIITIIVHHSVDTV</sequence>
<dbReference type="InterPro" id="IPR013783">
    <property type="entry name" value="Ig-like_fold"/>
</dbReference>
<evidence type="ECO:0000313" key="2">
    <source>
        <dbReference type="Proteomes" id="UP000677054"/>
    </source>
</evidence>
<dbReference type="EMBL" id="LR900938">
    <property type="protein sequence ID" value="CAD7247329.1"/>
    <property type="molecule type" value="Genomic_DNA"/>
</dbReference>
<dbReference type="OrthoDB" id="3256376at2759"/>
<accession>A0A7R9A5Q4</accession>
<proteinExistence type="predicted"/>
<name>A0A7R9A5Q4_9CRUS</name>
<dbReference type="Gene3D" id="2.60.40.10">
    <property type="entry name" value="Immunoglobulins"/>
    <property type="match status" value="1"/>
</dbReference>
<dbReference type="Proteomes" id="UP000677054">
    <property type="component" value="Unassembled WGS sequence"/>
</dbReference>
<protein>
    <recommendedName>
        <fullName evidence="3">Ig-like domain-containing protein</fullName>
    </recommendedName>
</protein>
<dbReference type="AlphaFoldDB" id="A0A7R9A5Q4"/>
<evidence type="ECO:0008006" key="3">
    <source>
        <dbReference type="Google" id="ProtNLM"/>
    </source>
</evidence>
<evidence type="ECO:0000313" key="1">
    <source>
        <dbReference type="EMBL" id="CAD7247329.1"/>
    </source>
</evidence>
<dbReference type="EMBL" id="CAJPEV010001421">
    <property type="protein sequence ID" value="CAG0892549.1"/>
    <property type="molecule type" value="Genomic_DNA"/>
</dbReference>
<reference evidence="1" key="1">
    <citation type="submission" date="2020-11" db="EMBL/GenBank/DDBJ databases">
        <authorList>
            <person name="Tran Van P."/>
        </authorList>
    </citation>
    <scope>NUCLEOTIDE SEQUENCE</scope>
</reference>